<proteinExistence type="predicted"/>
<organism evidence="1 2">
    <name type="scientific">Hydnum rufescens UP504</name>
    <dbReference type="NCBI Taxonomy" id="1448309"/>
    <lineage>
        <taxon>Eukaryota</taxon>
        <taxon>Fungi</taxon>
        <taxon>Dikarya</taxon>
        <taxon>Basidiomycota</taxon>
        <taxon>Agaricomycotina</taxon>
        <taxon>Agaricomycetes</taxon>
        <taxon>Cantharellales</taxon>
        <taxon>Hydnaceae</taxon>
        <taxon>Hydnum</taxon>
    </lineage>
</organism>
<dbReference type="EMBL" id="MU128967">
    <property type="protein sequence ID" value="KAF9513868.1"/>
    <property type="molecule type" value="Genomic_DNA"/>
</dbReference>
<gene>
    <name evidence="1" type="ORF">BS47DRAFT_908948</name>
</gene>
<comment type="caution">
    <text evidence="1">The sequence shown here is derived from an EMBL/GenBank/DDBJ whole genome shotgun (WGS) entry which is preliminary data.</text>
</comment>
<protein>
    <submittedName>
        <fullName evidence="1">Uncharacterized protein</fullName>
    </submittedName>
</protein>
<dbReference type="AlphaFoldDB" id="A0A9P6AXK7"/>
<name>A0A9P6AXK7_9AGAM</name>
<dbReference type="Proteomes" id="UP000886523">
    <property type="component" value="Unassembled WGS sequence"/>
</dbReference>
<sequence length="107" mass="11340">MTTAAPSTPSAAPTAVLGKEADLLIESFKDATVATGQIIQYCAIAKKQRSAVQSPIVPKTLSANLGSHLERYDQLCDIMNGHLVRICLRGVTATYSCPAPSNQRPQA</sequence>
<evidence type="ECO:0000313" key="2">
    <source>
        <dbReference type="Proteomes" id="UP000886523"/>
    </source>
</evidence>
<evidence type="ECO:0000313" key="1">
    <source>
        <dbReference type="EMBL" id="KAF9513868.1"/>
    </source>
</evidence>
<reference evidence="1" key="1">
    <citation type="journal article" date="2020" name="Nat. Commun.">
        <title>Large-scale genome sequencing of mycorrhizal fungi provides insights into the early evolution of symbiotic traits.</title>
        <authorList>
            <person name="Miyauchi S."/>
            <person name="Kiss E."/>
            <person name="Kuo A."/>
            <person name="Drula E."/>
            <person name="Kohler A."/>
            <person name="Sanchez-Garcia M."/>
            <person name="Morin E."/>
            <person name="Andreopoulos B."/>
            <person name="Barry K.W."/>
            <person name="Bonito G."/>
            <person name="Buee M."/>
            <person name="Carver A."/>
            <person name="Chen C."/>
            <person name="Cichocki N."/>
            <person name="Clum A."/>
            <person name="Culley D."/>
            <person name="Crous P.W."/>
            <person name="Fauchery L."/>
            <person name="Girlanda M."/>
            <person name="Hayes R.D."/>
            <person name="Keri Z."/>
            <person name="LaButti K."/>
            <person name="Lipzen A."/>
            <person name="Lombard V."/>
            <person name="Magnuson J."/>
            <person name="Maillard F."/>
            <person name="Murat C."/>
            <person name="Nolan M."/>
            <person name="Ohm R.A."/>
            <person name="Pangilinan J."/>
            <person name="Pereira M.F."/>
            <person name="Perotto S."/>
            <person name="Peter M."/>
            <person name="Pfister S."/>
            <person name="Riley R."/>
            <person name="Sitrit Y."/>
            <person name="Stielow J.B."/>
            <person name="Szollosi G."/>
            <person name="Zifcakova L."/>
            <person name="Stursova M."/>
            <person name="Spatafora J.W."/>
            <person name="Tedersoo L."/>
            <person name="Vaario L.M."/>
            <person name="Yamada A."/>
            <person name="Yan M."/>
            <person name="Wang P."/>
            <person name="Xu J."/>
            <person name="Bruns T."/>
            <person name="Baldrian P."/>
            <person name="Vilgalys R."/>
            <person name="Dunand C."/>
            <person name="Henrissat B."/>
            <person name="Grigoriev I.V."/>
            <person name="Hibbett D."/>
            <person name="Nagy L.G."/>
            <person name="Martin F.M."/>
        </authorList>
    </citation>
    <scope>NUCLEOTIDE SEQUENCE</scope>
    <source>
        <strain evidence="1">UP504</strain>
    </source>
</reference>
<keyword evidence="2" id="KW-1185">Reference proteome</keyword>
<accession>A0A9P6AXK7</accession>
<dbReference type="OrthoDB" id="3365514at2759"/>